<sequence>MPYHAVDKSPILVRLPLMWSYLDISPCACDSLRCTSCDFKVSIFRDFAWDPSTNYLFLRNNMPDFEKVRSKLKVKKGWCAYGCQCHAMSVNVFMEMKKASHVKWVCAGH</sequence>
<keyword evidence="7" id="KW-1185">Reference proteome</keyword>
<reference evidence="6" key="1">
    <citation type="submission" date="2020-07" db="EMBL/GenBank/DDBJ databases">
        <title>Multicomponent nature underlies the extraordinary mechanical properties of spider dragline silk.</title>
        <authorList>
            <person name="Kono N."/>
            <person name="Nakamura H."/>
            <person name="Mori M."/>
            <person name="Yoshida Y."/>
            <person name="Ohtoshi R."/>
            <person name="Malay A.D."/>
            <person name="Moran D.A.P."/>
            <person name="Tomita M."/>
            <person name="Numata K."/>
            <person name="Arakawa K."/>
        </authorList>
    </citation>
    <scope>NUCLEOTIDE SEQUENCE</scope>
</reference>
<gene>
    <name evidence="6" type="ORF">TNCT_472991</name>
</gene>
<evidence type="ECO:0000256" key="2">
    <source>
        <dbReference type="ARBA" id="ARBA00004496"/>
    </source>
</evidence>
<comment type="subcellular location">
    <subcellularLocation>
        <location evidence="2">Cytoplasm</location>
    </subcellularLocation>
    <subcellularLocation>
        <location evidence="1">Photoreceptor inner segment</location>
    </subcellularLocation>
</comment>
<evidence type="ECO:0000313" key="6">
    <source>
        <dbReference type="EMBL" id="GFQ78492.1"/>
    </source>
</evidence>
<accession>A0A8X6FFV9</accession>
<dbReference type="PANTHER" id="PTHR33958:SF1">
    <property type="entry name" value="CILIA- AND FLAGELLA-ASSOCIATED PROTEIN 418"/>
    <property type="match status" value="1"/>
</dbReference>
<dbReference type="AlphaFoldDB" id="A0A8X6FFV9"/>
<evidence type="ECO:0000256" key="4">
    <source>
        <dbReference type="ARBA" id="ARBA00024819"/>
    </source>
</evidence>
<dbReference type="InterPro" id="IPR029239">
    <property type="entry name" value="CFAP418"/>
</dbReference>
<keyword evidence="3" id="KW-0963">Cytoplasm</keyword>
<dbReference type="Proteomes" id="UP000887116">
    <property type="component" value="Unassembled WGS sequence"/>
</dbReference>
<dbReference type="GO" id="GO:0001917">
    <property type="term" value="C:photoreceptor inner segment"/>
    <property type="evidence" value="ECO:0007669"/>
    <property type="project" value="UniProtKB-SubCell"/>
</dbReference>
<evidence type="ECO:0000256" key="1">
    <source>
        <dbReference type="ARBA" id="ARBA00004437"/>
    </source>
</evidence>
<dbReference type="EMBL" id="BMAO01002129">
    <property type="protein sequence ID" value="GFQ78492.1"/>
    <property type="molecule type" value="Genomic_DNA"/>
</dbReference>
<proteinExistence type="predicted"/>
<protein>
    <recommendedName>
        <fullName evidence="5">Cilia- and flagella-associated protein 418</fullName>
    </recommendedName>
</protein>
<comment type="function">
    <text evidence="4">May be involved in photoreceptor outer segment disk morphogenesis.</text>
</comment>
<evidence type="ECO:0000256" key="3">
    <source>
        <dbReference type="ARBA" id="ARBA00022490"/>
    </source>
</evidence>
<name>A0A8X6FFV9_TRICU</name>
<evidence type="ECO:0000256" key="5">
    <source>
        <dbReference type="ARBA" id="ARBA00026215"/>
    </source>
</evidence>
<dbReference type="GO" id="GO:0005829">
    <property type="term" value="C:cytosol"/>
    <property type="evidence" value="ECO:0007669"/>
    <property type="project" value="TreeGrafter"/>
</dbReference>
<dbReference type="PANTHER" id="PTHR33958">
    <property type="entry name" value="PROTEIN C8ORF37"/>
    <property type="match status" value="1"/>
</dbReference>
<comment type="caution">
    <text evidence="6">The sequence shown here is derived from an EMBL/GenBank/DDBJ whole genome shotgun (WGS) entry which is preliminary data.</text>
</comment>
<dbReference type="OrthoDB" id="259905at2759"/>
<evidence type="ECO:0000313" key="7">
    <source>
        <dbReference type="Proteomes" id="UP000887116"/>
    </source>
</evidence>
<organism evidence="6 7">
    <name type="scientific">Trichonephila clavata</name>
    <name type="common">Joro spider</name>
    <name type="synonym">Nephila clavata</name>
    <dbReference type="NCBI Taxonomy" id="2740835"/>
    <lineage>
        <taxon>Eukaryota</taxon>
        <taxon>Metazoa</taxon>
        <taxon>Ecdysozoa</taxon>
        <taxon>Arthropoda</taxon>
        <taxon>Chelicerata</taxon>
        <taxon>Arachnida</taxon>
        <taxon>Araneae</taxon>
        <taxon>Araneomorphae</taxon>
        <taxon>Entelegynae</taxon>
        <taxon>Araneoidea</taxon>
        <taxon>Nephilidae</taxon>
        <taxon>Trichonephila</taxon>
    </lineage>
</organism>
<dbReference type="Pfam" id="PF14996">
    <property type="entry name" value="RMP"/>
    <property type="match status" value="1"/>
</dbReference>